<dbReference type="OrthoDB" id="5457650at2"/>
<keyword evidence="2" id="KW-1133">Transmembrane helix</keyword>
<keyword evidence="4" id="KW-0614">Plasmid</keyword>
<dbReference type="InterPro" id="IPR027628">
    <property type="entry name" value="DotA_TraY"/>
</dbReference>
<evidence type="ECO:0000313" key="5">
    <source>
        <dbReference type="Proteomes" id="UP000324536"/>
    </source>
</evidence>
<dbReference type="EMBL" id="CP043507">
    <property type="protein sequence ID" value="QEO18858.1"/>
    <property type="molecule type" value="Genomic_DNA"/>
</dbReference>
<proteinExistence type="predicted"/>
<keyword evidence="3" id="KW-0732">Signal</keyword>
<evidence type="ECO:0000313" key="4">
    <source>
        <dbReference type="EMBL" id="QEO18858.1"/>
    </source>
</evidence>
<keyword evidence="2" id="KW-0812">Transmembrane</keyword>
<feature type="chain" id="PRO_5023129320" evidence="3">
    <location>
        <begin position="36"/>
        <end position="761"/>
    </location>
</feature>
<gene>
    <name evidence="4" type="ORF">FLP30_13395</name>
</gene>
<keyword evidence="5" id="KW-1185">Reference proteome</keyword>
<keyword evidence="2" id="KW-0472">Membrane</keyword>
<sequence>MLALPRGGKRMRSVAFLRRGGAALGLLLFPFSALADSSASDVSWAKFDAGDDWSARVLDSIFTMDGASKTVVGTMLQQFTLYIMLIALFWTMYASLLQIHRIAETGKIFSDKVNAWAPVRTILAVLFLLPADSLGGYSLGQYGAMRIARAGIGMARGLETIVADKVGPEALPLTTPMIPNTRKVVLGVLNAELCRALVNTVSNNPKLLPEPSITVTGQGAVVVSYALVSGNATGLSTCGRIELVMPKKFTNGLLPDLIDFSSTASAQKEALTTLMNDMRSQAVNIITAFWSTRDSATFGSLATLISTENQKYTEALSTIASDAVSKIREAGGKSDSGVSALTALGWTGFGAYYLEIARLNAEVMSVATNTPSVQMPSWAGLGHYLGNDIAPYAQMIDSYMSELDKTMSDADAASATSTTRLYPNETLSDDPQGLLNTVFQKLGLSETVFTTMLNYLVAPSANGASNTQAWTDPLANLIGLGQFLLTLVLLMVGAAVIASSPTASAGAAVGSFFTGNFAGAAAGAAATLFSGAISHLLPVVFTVALMLFVPAVSLAYLLPMIPYFYWVAGVAGWYLLVIEMIVAVPIWALAHLVFEGDGLHGKGKRGYELLFTILFRPSLMVIGMVLSYSVFSAMSWLTMKTFSIAAGFVFDGGNIATNLVGVLVLLAAYTTLEIGWATMSFRLITTLPHHIPSLAGMDAANRVDSDSVANTPGEAAKPYLGQGQKMIEKKMDSASTEQKTSGSGPDSTVQSQLMVSGNEEG</sequence>
<dbReference type="KEGG" id="acek:FLP30_13395"/>
<feature type="transmembrane region" description="Helical" evidence="2">
    <location>
        <begin position="79"/>
        <end position="97"/>
    </location>
</feature>
<dbReference type="NCBIfam" id="TIGR04346">
    <property type="entry name" value="DotA_TraY"/>
    <property type="match status" value="1"/>
</dbReference>
<evidence type="ECO:0000256" key="2">
    <source>
        <dbReference type="SAM" id="Phobius"/>
    </source>
</evidence>
<feature type="transmembrane region" description="Helical" evidence="2">
    <location>
        <begin position="505"/>
        <end position="529"/>
    </location>
</feature>
<protein>
    <submittedName>
        <fullName evidence="4">DotA/TraY family protein</fullName>
    </submittedName>
</protein>
<evidence type="ECO:0000256" key="1">
    <source>
        <dbReference type="SAM" id="MobiDB-lite"/>
    </source>
</evidence>
<accession>A0A5C1YT88</accession>
<evidence type="ECO:0000256" key="3">
    <source>
        <dbReference type="SAM" id="SignalP"/>
    </source>
</evidence>
<dbReference type="RefSeq" id="WP_149280512.1">
    <property type="nucleotide sequence ID" value="NZ_CP043507.1"/>
</dbReference>
<feature type="transmembrane region" description="Helical" evidence="2">
    <location>
        <begin position="643"/>
        <end position="672"/>
    </location>
</feature>
<feature type="signal peptide" evidence="3">
    <location>
        <begin position="1"/>
        <end position="35"/>
    </location>
</feature>
<dbReference type="AlphaFoldDB" id="A0A5C1YT88"/>
<reference evidence="4 5" key="1">
    <citation type="submission" date="2019-09" db="EMBL/GenBank/DDBJ databases">
        <title>Genome sequencing of strain KACC 21233.</title>
        <authorList>
            <person name="Heo J."/>
            <person name="Kim S.-J."/>
            <person name="Kim J.-S."/>
            <person name="Hong S.-B."/>
            <person name="Kwon S.-W."/>
        </authorList>
    </citation>
    <scope>NUCLEOTIDE SEQUENCE [LARGE SCALE GENOMIC DNA]</scope>
    <source>
        <strain evidence="4 5">KACC 21233</strain>
        <plasmid evidence="4 5">unnamed1</plasmid>
    </source>
</reference>
<organism evidence="4 5">
    <name type="scientific">Acetobacter vaccinii</name>
    <dbReference type="NCBI Taxonomy" id="2592655"/>
    <lineage>
        <taxon>Bacteria</taxon>
        <taxon>Pseudomonadati</taxon>
        <taxon>Pseudomonadota</taxon>
        <taxon>Alphaproteobacteria</taxon>
        <taxon>Acetobacterales</taxon>
        <taxon>Acetobacteraceae</taxon>
        <taxon>Acetobacter</taxon>
    </lineage>
</organism>
<feature type="transmembrane region" description="Helical" evidence="2">
    <location>
        <begin position="563"/>
        <end position="588"/>
    </location>
</feature>
<feature type="region of interest" description="Disordered" evidence="1">
    <location>
        <begin position="727"/>
        <end position="761"/>
    </location>
</feature>
<dbReference type="Proteomes" id="UP000324536">
    <property type="component" value="Plasmid unnamed1"/>
</dbReference>
<feature type="transmembrane region" description="Helical" evidence="2">
    <location>
        <begin position="536"/>
        <end position="557"/>
    </location>
</feature>
<name>A0A5C1YT88_9PROT</name>
<feature type="transmembrane region" description="Helical" evidence="2">
    <location>
        <begin position="609"/>
        <end position="631"/>
    </location>
</feature>
<geneLocation type="plasmid" evidence="4">
    <name>unnamed1</name>
</geneLocation>
<feature type="compositionally biased region" description="Polar residues" evidence="1">
    <location>
        <begin position="733"/>
        <end position="755"/>
    </location>
</feature>
<feature type="transmembrane region" description="Helical" evidence="2">
    <location>
        <begin position="477"/>
        <end position="499"/>
    </location>
</feature>